<evidence type="ECO:0000313" key="3">
    <source>
        <dbReference type="EMBL" id="RZS56806.1"/>
    </source>
</evidence>
<keyword evidence="4" id="KW-1185">Reference proteome</keyword>
<dbReference type="SUPFAM" id="SSF51735">
    <property type="entry name" value="NAD(P)-binding Rossmann-fold domains"/>
    <property type="match status" value="1"/>
</dbReference>
<dbReference type="EMBL" id="SGWV01000008">
    <property type="protein sequence ID" value="RZS56806.1"/>
    <property type="molecule type" value="Genomic_DNA"/>
</dbReference>
<dbReference type="PANTHER" id="PTHR30388:SF4">
    <property type="entry name" value="MOLYBDENUM COFACTOR INSERTION CHAPERONE PAOD"/>
    <property type="match status" value="1"/>
</dbReference>
<dbReference type="InterPro" id="IPR036291">
    <property type="entry name" value="NAD(P)-bd_dom_sf"/>
</dbReference>
<dbReference type="Pfam" id="PF02625">
    <property type="entry name" value="XdhC_CoxI"/>
    <property type="match status" value="1"/>
</dbReference>
<evidence type="ECO:0000313" key="4">
    <source>
        <dbReference type="Proteomes" id="UP000293433"/>
    </source>
</evidence>
<accession>A0A4Q7LPW1</accession>
<dbReference type="Pfam" id="PF13478">
    <property type="entry name" value="XdhC_C"/>
    <property type="match status" value="1"/>
</dbReference>
<evidence type="ECO:0000259" key="1">
    <source>
        <dbReference type="Pfam" id="PF02625"/>
    </source>
</evidence>
<gene>
    <name evidence="3" type="ORF">EV685_1361</name>
</gene>
<evidence type="ECO:0000259" key="2">
    <source>
        <dbReference type="Pfam" id="PF13478"/>
    </source>
</evidence>
<organism evidence="3 4">
    <name type="scientific">Sphaerotilus mobilis</name>
    <dbReference type="NCBI Taxonomy" id="47994"/>
    <lineage>
        <taxon>Bacteria</taxon>
        <taxon>Pseudomonadati</taxon>
        <taxon>Pseudomonadota</taxon>
        <taxon>Betaproteobacteria</taxon>
        <taxon>Burkholderiales</taxon>
        <taxon>Sphaerotilaceae</taxon>
        <taxon>Sphaerotilus</taxon>
    </lineage>
</organism>
<dbReference type="Gene3D" id="3.40.50.720">
    <property type="entry name" value="NAD(P)-binding Rossmann-like Domain"/>
    <property type="match status" value="1"/>
</dbReference>
<dbReference type="Proteomes" id="UP000293433">
    <property type="component" value="Unassembled WGS sequence"/>
</dbReference>
<dbReference type="RefSeq" id="WP_130481232.1">
    <property type="nucleotide sequence ID" value="NZ_SGWV01000008.1"/>
</dbReference>
<feature type="domain" description="XdhC- CoxI" evidence="1">
    <location>
        <begin position="15"/>
        <end position="83"/>
    </location>
</feature>
<reference evidence="3 4" key="1">
    <citation type="submission" date="2019-02" db="EMBL/GenBank/DDBJ databases">
        <title>Genomic Encyclopedia of Type Strains, Phase IV (KMG-IV): sequencing the most valuable type-strain genomes for metagenomic binning, comparative biology and taxonomic classification.</title>
        <authorList>
            <person name="Goeker M."/>
        </authorList>
    </citation>
    <scope>NUCLEOTIDE SEQUENCE [LARGE SCALE GENOMIC DNA]</scope>
    <source>
        <strain evidence="3 4">DSM 10617</strain>
    </source>
</reference>
<proteinExistence type="predicted"/>
<comment type="caution">
    <text evidence="3">The sequence shown here is derived from an EMBL/GenBank/DDBJ whole genome shotgun (WGS) entry which is preliminary data.</text>
</comment>
<dbReference type="OrthoDB" id="9815497at2"/>
<dbReference type="AlphaFoldDB" id="A0A4Q7LPW1"/>
<dbReference type="InterPro" id="IPR003777">
    <property type="entry name" value="XdhC_CoxI"/>
</dbReference>
<sequence length="339" mass="36192">MDNIDLQILRQVQNWRAAGHRVVLGTIIRTWGSAPRPIGSVVAVRDDGQIAGSVSGGCIEDDLIARVREGALLADTPRTVRYGVSGDEAARFGLPCGGTIELVLEPVFPHSQIEGLLERLASGRRVRRTLDFLTGAVTLTEAQAGDTLSFDGQTLVSTHGPGWRLIVIGAGQMTQFLAEMGRALDYQVFIVDPRPEYADGFEVPGCQLVRDMPDDALVALSLDAHCAVIALTHDPKLDDLALMEALRSPCFYVGAIGSRLNQAKRKSRLMEHFGLTEAELARLHGPVGIKNGARTPPEIAVAILAEVTGVRYGYRIPEPVAVEGSVGGTVNGAEAGCVV</sequence>
<dbReference type="PANTHER" id="PTHR30388">
    <property type="entry name" value="ALDEHYDE OXIDOREDUCTASE MOLYBDENUM COFACTOR ASSEMBLY PROTEIN"/>
    <property type="match status" value="1"/>
</dbReference>
<protein>
    <submittedName>
        <fullName evidence="3">Putative sulfurylase large subunit (Molybdopterin cytosine dinucleotide biosynthesis) /predicted sulfurylase small subunit (Molybdopterin cytosine dinucleotide biosynthesis)</fullName>
    </submittedName>
</protein>
<dbReference type="InterPro" id="IPR027051">
    <property type="entry name" value="XdhC_Rossmann_dom"/>
</dbReference>
<name>A0A4Q7LPW1_9BURK</name>
<dbReference type="InterPro" id="IPR052698">
    <property type="entry name" value="MoCofactor_Util/Proc"/>
</dbReference>
<feature type="domain" description="XdhC Rossmann" evidence="2">
    <location>
        <begin position="165"/>
        <end position="307"/>
    </location>
</feature>